<keyword evidence="5" id="KW-0862">Zinc</keyword>
<organism evidence="9 10">
    <name type="scientific">Cuscuta campestris</name>
    <dbReference type="NCBI Taxonomy" id="132261"/>
    <lineage>
        <taxon>Eukaryota</taxon>
        <taxon>Viridiplantae</taxon>
        <taxon>Streptophyta</taxon>
        <taxon>Embryophyta</taxon>
        <taxon>Tracheophyta</taxon>
        <taxon>Spermatophyta</taxon>
        <taxon>Magnoliopsida</taxon>
        <taxon>eudicotyledons</taxon>
        <taxon>Gunneridae</taxon>
        <taxon>Pentapetalae</taxon>
        <taxon>asterids</taxon>
        <taxon>lamiids</taxon>
        <taxon>Solanales</taxon>
        <taxon>Convolvulaceae</taxon>
        <taxon>Cuscuteae</taxon>
        <taxon>Cuscuta</taxon>
        <taxon>Cuscuta subgen. Grammica</taxon>
        <taxon>Cuscuta sect. Cleistogrammica</taxon>
    </lineage>
</organism>
<name>A0A484K571_9ASTE</name>
<keyword evidence="10" id="KW-1185">Reference proteome</keyword>
<protein>
    <recommendedName>
        <fullName evidence="8">FLZ-type domain-containing protein</fullName>
    </recommendedName>
</protein>
<dbReference type="Pfam" id="PF04570">
    <property type="entry name" value="zf-FLZ"/>
    <property type="match status" value="1"/>
</dbReference>
<feature type="zinc finger region" description="FLZ-type" evidence="6">
    <location>
        <begin position="82"/>
        <end position="125"/>
    </location>
</feature>
<evidence type="ECO:0000256" key="5">
    <source>
        <dbReference type="ARBA" id="ARBA00022771"/>
    </source>
</evidence>
<comment type="subcellular location">
    <subcellularLocation>
        <location evidence="1">Cytoplasm</location>
    </subcellularLocation>
</comment>
<feature type="region of interest" description="Disordered" evidence="7">
    <location>
        <begin position="1"/>
        <end position="74"/>
    </location>
</feature>
<dbReference type="GO" id="GO:0005737">
    <property type="term" value="C:cytoplasm"/>
    <property type="evidence" value="ECO:0007669"/>
    <property type="project" value="UniProtKB-SubCell"/>
</dbReference>
<dbReference type="Proteomes" id="UP000595140">
    <property type="component" value="Unassembled WGS sequence"/>
</dbReference>
<gene>
    <name evidence="9" type="ORF">CCAM_LOCUS1451</name>
</gene>
<dbReference type="PROSITE" id="PS51795">
    <property type="entry name" value="ZF_FLZ"/>
    <property type="match status" value="1"/>
</dbReference>
<reference evidence="9 10" key="1">
    <citation type="submission" date="2018-04" db="EMBL/GenBank/DDBJ databases">
        <authorList>
            <person name="Vogel A."/>
        </authorList>
    </citation>
    <scope>NUCLEOTIDE SEQUENCE [LARGE SCALE GENOMIC DNA]</scope>
</reference>
<proteinExistence type="inferred from homology"/>
<evidence type="ECO:0000256" key="2">
    <source>
        <dbReference type="ARBA" id="ARBA00009374"/>
    </source>
</evidence>
<evidence type="ECO:0000256" key="1">
    <source>
        <dbReference type="ARBA" id="ARBA00004496"/>
    </source>
</evidence>
<dbReference type="AlphaFoldDB" id="A0A484K571"/>
<feature type="compositionally biased region" description="Polar residues" evidence="7">
    <location>
        <begin position="30"/>
        <end position="40"/>
    </location>
</feature>
<evidence type="ECO:0000313" key="9">
    <source>
        <dbReference type="EMBL" id="VFQ59675.1"/>
    </source>
</evidence>
<evidence type="ECO:0000256" key="7">
    <source>
        <dbReference type="SAM" id="MobiDB-lite"/>
    </source>
</evidence>
<feature type="domain" description="FLZ-type" evidence="8">
    <location>
        <begin position="82"/>
        <end position="125"/>
    </location>
</feature>
<evidence type="ECO:0000313" key="10">
    <source>
        <dbReference type="Proteomes" id="UP000595140"/>
    </source>
</evidence>
<dbReference type="GO" id="GO:0008270">
    <property type="term" value="F:zinc ion binding"/>
    <property type="evidence" value="ECO:0007669"/>
    <property type="project" value="UniProtKB-KW"/>
</dbReference>
<keyword evidence="3" id="KW-0963">Cytoplasm</keyword>
<accession>A0A484K571</accession>
<keyword evidence="5" id="KW-0863">Zinc-finger</keyword>
<dbReference type="PANTHER" id="PTHR33059:SF4">
    <property type="entry name" value="FCS-LIKE ZINC FINGER 5"/>
    <property type="match status" value="1"/>
</dbReference>
<feature type="compositionally biased region" description="Low complexity" evidence="7">
    <location>
        <begin position="56"/>
        <end position="69"/>
    </location>
</feature>
<evidence type="ECO:0000256" key="4">
    <source>
        <dbReference type="ARBA" id="ARBA00022723"/>
    </source>
</evidence>
<evidence type="ECO:0000256" key="3">
    <source>
        <dbReference type="ARBA" id="ARBA00022490"/>
    </source>
</evidence>
<evidence type="ECO:0000259" key="8">
    <source>
        <dbReference type="PROSITE" id="PS51795"/>
    </source>
</evidence>
<dbReference type="PANTHER" id="PTHR33059">
    <property type="entry name" value="FCS-LIKE ZINC FINGER 5"/>
    <property type="match status" value="1"/>
</dbReference>
<comment type="similarity">
    <text evidence="2">Belongs to the FLZ family.</text>
</comment>
<evidence type="ECO:0000256" key="6">
    <source>
        <dbReference type="PROSITE-ProRule" id="PRU01131"/>
    </source>
</evidence>
<dbReference type="InterPro" id="IPR007650">
    <property type="entry name" value="Zf-FLZ_dom"/>
</dbReference>
<dbReference type="EMBL" id="OOIL02000038">
    <property type="protein sequence ID" value="VFQ59675.1"/>
    <property type="molecule type" value="Genomic_DNA"/>
</dbReference>
<sequence length="141" mass="15955">MSKRARIDDGPDNLRISKSPKPNPSPTVMPPQQSTDNDANNKFPRWSIGGDDQTEAAATRASPAAGPRGSRSKEARCNRLCQFLERCSFCGNTIDPSRHIFMYMSNPFCRMVCRAKQICIDEIIVNMKKKEEWRRGQYKSG</sequence>
<keyword evidence="4" id="KW-0479">Metal-binding</keyword>